<reference evidence="1" key="1">
    <citation type="submission" date="2022-06" db="EMBL/GenBank/DDBJ databases">
        <title>Phylogenomic reconstructions and comparative analyses of Kickxellomycotina fungi.</title>
        <authorList>
            <person name="Reynolds N.K."/>
            <person name="Stajich J.E."/>
            <person name="Barry K."/>
            <person name="Grigoriev I.V."/>
            <person name="Crous P."/>
            <person name="Smith M.E."/>
        </authorList>
    </citation>
    <scope>NUCLEOTIDE SEQUENCE</scope>
    <source>
        <strain evidence="1">RSA 2271</strain>
    </source>
</reference>
<feature type="non-terminal residue" evidence="1">
    <location>
        <position position="1"/>
    </location>
</feature>
<gene>
    <name evidence="1" type="ORF">EV182_007107</name>
</gene>
<sequence>QQQNGSKKAKADCTGSEIKANDAETHKAALAKAILDVLEKEKSGLSYDSLRKKAVKKAVKSQPNGGDAEKEEFKKTFDELTFTLKDGKAMLEL</sequence>
<name>A0ACC1H8C5_9FUNG</name>
<organism evidence="1 2">
    <name type="scientific">Spiromyces aspiralis</name>
    <dbReference type="NCBI Taxonomy" id="68401"/>
    <lineage>
        <taxon>Eukaryota</taxon>
        <taxon>Fungi</taxon>
        <taxon>Fungi incertae sedis</taxon>
        <taxon>Zoopagomycota</taxon>
        <taxon>Kickxellomycotina</taxon>
        <taxon>Kickxellomycetes</taxon>
        <taxon>Kickxellales</taxon>
        <taxon>Kickxellaceae</taxon>
        <taxon>Spiromyces</taxon>
    </lineage>
</organism>
<evidence type="ECO:0000313" key="1">
    <source>
        <dbReference type="EMBL" id="KAJ1672471.1"/>
    </source>
</evidence>
<evidence type="ECO:0000313" key="2">
    <source>
        <dbReference type="Proteomes" id="UP001145114"/>
    </source>
</evidence>
<accession>A0ACC1H8C5</accession>
<dbReference type="EMBL" id="JAMZIH010008328">
    <property type="protein sequence ID" value="KAJ1672471.1"/>
    <property type="molecule type" value="Genomic_DNA"/>
</dbReference>
<protein>
    <submittedName>
        <fullName evidence="1">Uncharacterized protein</fullName>
    </submittedName>
</protein>
<dbReference type="Proteomes" id="UP001145114">
    <property type="component" value="Unassembled WGS sequence"/>
</dbReference>
<keyword evidence="2" id="KW-1185">Reference proteome</keyword>
<proteinExistence type="predicted"/>
<comment type="caution">
    <text evidence="1">The sequence shown here is derived from an EMBL/GenBank/DDBJ whole genome shotgun (WGS) entry which is preliminary data.</text>
</comment>